<keyword evidence="5" id="KW-0812">Transmembrane</keyword>
<evidence type="ECO:0000256" key="4">
    <source>
        <dbReference type="ARBA" id="ARBA00022825"/>
    </source>
</evidence>
<dbReference type="GO" id="GO:0016787">
    <property type="term" value="F:hydrolase activity"/>
    <property type="evidence" value="ECO:0007669"/>
    <property type="project" value="UniProtKB-KW"/>
</dbReference>
<sequence length="309" mass="33933">MEHEPHWERQLIEKLASAGLIEQRRTRRWKTFFRLMWLGVAIGLLFLLFSSSGFEREHAGKHTAMVALEGVIDSEGQAGAKLVEGLKQAYDDPNTRGIIIRANSPGGSPALSGIANDEIRLLKKRHPAVPLYVVVEEVCASGCYYIAAAADRIYVDKASLVGSIGVISEGFGFDKAMGKLGIERRLATAGSNKGMGDPFSPQDPRQEAIRQSLLNEIHQQFIAVVKQGRGQRLHNDPDLFSGRVWLGSSAIPLGLADGLGSINSVARDIIKADTLVDYTPDDDFASRVARQMGVMFRGSVQTLFDTRWR</sequence>
<dbReference type="InterPro" id="IPR047272">
    <property type="entry name" value="S49_SppA_C"/>
</dbReference>
<dbReference type="InterPro" id="IPR029045">
    <property type="entry name" value="ClpP/crotonase-like_dom_sf"/>
</dbReference>
<dbReference type="EC" id="3.4.21.-" evidence="7"/>
<evidence type="ECO:0000256" key="5">
    <source>
        <dbReference type="SAM" id="Phobius"/>
    </source>
</evidence>
<reference evidence="7" key="1">
    <citation type="submission" date="2024-06" db="EMBL/GenBank/DDBJ databases">
        <title>Genome sequence of Vogesella sp. MAHUQ-64.</title>
        <authorList>
            <person name="Huq M.A."/>
        </authorList>
    </citation>
    <scope>NUCLEOTIDE SEQUENCE</scope>
    <source>
        <strain evidence="7">MAHUQ-64</strain>
    </source>
</reference>
<evidence type="ECO:0000259" key="6">
    <source>
        <dbReference type="Pfam" id="PF01343"/>
    </source>
</evidence>
<keyword evidence="2" id="KW-0645">Protease</keyword>
<keyword evidence="3 7" id="KW-0378">Hydrolase</keyword>
<evidence type="ECO:0000256" key="2">
    <source>
        <dbReference type="ARBA" id="ARBA00022670"/>
    </source>
</evidence>
<name>A0ABV1M1M3_9NEIS</name>
<evidence type="ECO:0000256" key="3">
    <source>
        <dbReference type="ARBA" id="ARBA00022801"/>
    </source>
</evidence>
<keyword evidence="5" id="KW-1133">Transmembrane helix</keyword>
<feature type="domain" description="Peptidase S49" evidence="6">
    <location>
        <begin position="127"/>
        <end position="268"/>
    </location>
</feature>
<accession>A0ABV1M1M3</accession>
<dbReference type="Proteomes" id="UP001433638">
    <property type="component" value="Unassembled WGS sequence"/>
</dbReference>
<keyword evidence="8" id="KW-1185">Reference proteome</keyword>
<evidence type="ECO:0000313" key="7">
    <source>
        <dbReference type="EMBL" id="MEQ6290127.1"/>
    </source>
</evidence>
<dbReference type="PANTHER" id="PTHR42987:SF8">
    <property type="entry name" value="PROTEINASE"/>
    <property type="match status" value="1"/>
</dbReference>
<protein>
    <submittedName>
        <fullName evidence="7">S49 family peptidase</fullName>
        <ecNumber evidence="7">3.4.21.-</ecNumber>
    </submittedName>
</protein>
<keyword evidence="4" id="KW-0720">Serine protease</keyword>
<dbReference type="PANTHER" id="PTHR42987">
    <property type="entry name" value="PEPTIDASE S49"/>
    <property type="match status" value="1"/>
</dbReference>
<keyword evidence="5" id="KW-0472">Membrane</keyword>
<dbReference type="CDD" id="cd07023">
    <property type="entry name" value="S49_Sppa_N_C"/>
    <property type="match status" value="1"/>
</dbReference>
<dbReference type="RefSeq" id="WP_349585311.1">
    <property type="nucleotide sequence ID" value="NZ_JBEFLD010000003.1"/>
</dbReference>
<dbReference type="Pfam" id="PF01343">
    <property type="entry name" value="Peptidase_S49"/>
    <property type="match status" value="1"/>
</dbReference>
<organism evidence="7 8">
    <name type="scientific">Vogesella oryzagri</name>
    <dbReference type="NCBI Taxonomy" id="3160864"/>
    <lineage>
        <taxon>Bacteria</taxon>
        <taxon>Pseudomonadati</taxon>
        <taxon>Pseudomonadota</taxon>
        <taxon>Betaproteobacteria</taxon>
        <taxon>Neisseriales</taxon>
        <taxon>Chromobacteriaceae</taxon>
        <taxon>Vogesella</taxon>
    </lineage>
</organism>
<evidence type="ECO:0000256" key="1">
    <source>
        <dbReference type="ARBA" id="ARBA00008683"/>
    </source>
</evidence>
<gene>
    <name evidence="7" type="ORF">ABNW52_05780</name>
</gene>
<dbReference type="Gene3D" id="6.20.330.10">
    <property type="match status" value="1"/>
</dbReference>
<comment type="similarity">
    <text evidence="1">Belongs to the peptidase S49 family.</text>
</comment>
<proteinExistence type="inferred from homology"/>
<dbReference type="Gene3D" id="3.90.226.10">
    <property type="entry name" value="2-enoyl-CoA Hydratase, Chain A, domain 1"/>
    <property type="match status" value="1"/>
</dbReference>
<dbReference type="InterPro" id="IPR002142">
    <property type="entry name" value="Peptidase_S49"/>
</dbReference>
<feature type="transmembrane region" description="Helical" evidence="5">
    <location>
        <begin position="32"/>
        <end position="49"/>
    </location>
</feature>
<comment type="caution">
    <text evidence="7">The sequence shown here is derived from an EMBL/GenBank/DDBJ whole genome shotgun (WGS) entry which is preliminary data.</text>
</comment>
<dbReference type="EMBL" id="JBEFLD010000003">
    <property type="protein sequence ID" value="MEQ6290127.1"/>
    <property type="molecule type" value="Genomic_DNA"/>
</dbReference>
<evidence type="ECO:0000313" key="8">
    <source>
        <dbReference type="Proteomes" id="UP001433638"/>
    </source>
</evidence>
<dbReference type="SUPFAM" id="SSF52096">
    <property type="entry name" value="ClpP/crotonase"/>
    <property type="match status" value="1"/>
</dbReference>